<dbReference type="PROSITE" id="PS01125">
    <property type="entry name" value="ROK"/>
    <property type="match status" value="1"/>
</dbReference>
<dbReference type="AlphaFoldDB" id="A0A0K6I7J2"/>
<dbReference type="EMBL" id="CYHF01000008">
    <property type="protein sequence ID" value="CUA99038.1"/>
    <property type="molecule type" value="Genomic_DNA"/>
</dbReference>
<keyword evidence="1" id="KW-0418">Kinase</keyword>
<evidence type="ECO:0000313" key="1">
    <source>
        <dbReference type="EMBL" id="CUA99038.1"/>
    </source>
</evidence>
<name>A0A0K6I7J2_9BURK</name>
<dbReference type="SUPFAM" id="SSF53067">
    <property type="entry name" value="Actin-like ATPase domain"/>
    <property type="match status" value="1"/>
</dbReference>
<dbReference type="InterPro" id="IPR043129">
    <property type="entry name" value="ATPase_NBD"/>
</dbReference>
<dbReference type="Pfam" id="PF00480">
    <property type="entry name" value="ROK"/>
    <property type="match status" value="1"/>
</dbReference>
<dbReference type="GO" id="GO:0004396">
    <property type="term" value="F:hexokinase activity"/>
    <property type="evidence" value="ECO:0007669"/>
    <property type="project" value="TreeGrafter"/>
</dbReference>
<reference evidence="2" key="1">
    <citation type="submission" date="2015-08" db="EMBL/GenBank/DDBJ databases">
        <authorList>
            <person name="Varghese N."/>
        </authorList>
    </citation>
    <scope>NUCLEOTIDE SEQUENCE [LARGE SCALE GENOMIC DNA]</scope>
    <source>
        <strain evidence="2">DSM 18181</strain>
    </source>
</reference>
<keyword evidence="2" id="KW-1185">Reference proteome</keyword>
<dbReference type="RefSeq" id="WP_055451225.1">
    <property type="nucleotide sequence ID" value="NZ_CYHF01000008.1"/>
</dbReference>
<dbReference type="InterPro" id="IPR049874">
    <property type="entry name" value="ROK_cs"/>
</dbReference>
<sequence length="320" mass="33622">MAEPAPLIGLDLGGTKIEVAVLDGQGRFLLRERRPTPQGDYAATLRVMGELVAQADAHLAAMGVGRLPVGVAIPGSISPNSGLIRNANSTVLNGKPLLADLQALLARPVRLHNDANCLAVSEAIDGAGQGARLVFAVILGTGVGAGIAIGGRDWLGCNAVAGEWGHNPLPWPRTASAWGELPGPRCWCGLQGCIETWLSGPAFAADHALHTGQQLAAHDITAAMRRGDAAARASFIRYCDRLARALAHVINLLDPEVIVLGGGMSNVGELYTEVPQRWGAWVFSDEVRTRLLPAMHGDSSGVRGAAWLWRDQATPFSSVP</sequence>
<accession>A0A0K6I7J2</accession>
<gene>
    <name evidence="1" type="ORF">Ga0061069_108147</name>
</gene>
<dbReference type="Proteomes" id="UP000183649">
    <property type="component" value="Unassembled WGS sequence"/>
</dbReference>
<dbReference type="InterPro" id="IPR000600">
    <property type="entry name" value="ROK"/>
</dbReference>
<dbReference type="STRING" id="339866.GCA_001418255_02375"/>
<dbReference type="PANTHER" id="PTHR18964:SF174">
    <property type="entry name" value="D-ALLOSE KINASE-RELATED"/>
    <property type="match status" value="1"/>
</dbReference>
<proteinExistence type="predicted"/>
<dbReference type="CDD" id="cd24066">
    <property type="entry name" value="ASKHA_NBD_ROK_EcFRK-like"/>
    <property type="match status" value="1"/>
</dbReference>
<protein>
    <submittedName>
        <fullName evidence="1">Sugar kinase of the NBD/HSP70 family, may contain an N-terminal HTH domain</fullName>
    </submittedName>
</protein>
<dbReference type="OrthoDB" id="9810372at2"/>
<evidence type="ECO:0000313" key="2">
    <source>
        <dbReference type="Proteomes" id="UP000183649"/>
    </source>
</evidence>
<dbReference type="PANTHER" id="PTHR18964">
    <property type="entry name" value="ROK (REPRESSOR, ORF, KINASE) FAMILY"/>
    <property type="match status" value="1"/>
</dbReference>
<organism evidence="1 2">
    <name type="scientific">Thiomonas bhubaneswarensis</name>
    <dbReference type="NCBI Taxonomy" id="339866"/>
    <lineage>
        <taxon>Bacteria</taxon>
        <taxon>Pseudomonadati</taxon>
        <taxon>Pseudomonadota</taxon>
        <taxon>Betaproteobacteria</taxon>
        <taxon>Burkholderiales</taxon>
        <taxon>Thiomonas</taxon>
    </lineage>
</organism>
<keyword evidence="1" id="KW-0808">Transferase</keyword>
<dbReference type="Gene3D" id="3.30.420.40">
    <property type="match status" value="2"/>
</dbReference>